<dbReference type="InterPro" id="IPR027417">
    <property type="entry name" value="P-loop_NTPase"/>
</dbReference>
<protein>
    <recommendedName>
        <fullName evidence="2">Dynamin N-terminal domain-containing protein</fullName>
    </recommendedName>
</protein>
<name>A0A150FZZ8_GONPE</name>
<reference evidence="4" key="1">
    <citation type="journal article" date="2016" name="Nat. Commun.">
        <title>The Gonium pectorale genome demonstrates co-option of cell cycle regulation during the evolution of multicellularity.</title>
        <authorList>
            <person name="Hanschen E.R."/>
            <person name="Marriage T.N."/>
            <person name="Ferris P.J."/>
            <person name="Hamaji T."/>
            <person name="Toyoda A."/>
            <person name="Fujiyama A."/>
            <person name="Neme R."/>
            <person name="Noguchi H."/>
            <person name="Minakuchi Y."/>
            <person name="Suzuki M."/>
            <person name="Kawai-Toyooka H."/>
            <person name="Smith D.R."/>
            <person name="Sparks H."/>
            <person name="Anderson J."/>
            <person name="Bakaric R."/>
            <person name="Luria V."/>
            <person name="Karger A."/>
            <person name="Kirschner M.W."/>
            <person name="Durand P.M."/>
            <person name="Michod R.E."/>
            <person name="Nozaki H."/>
            <person name="Olson B.J."/>
        </authorList>
    </citation>
    <scope>NUCLEOTIDE SEQUENCE [LARGE SCALE GENOMIC DNA]</scope>
    <source>
        <strain evidence="4">NIES-2863</strain>
    </source>
</reference>
<evidence type="ECO:0000313" key="4">
    <source>
        <dbReference type="Proteomes" id="UP000075714"/>
    </source>
</evidence>
<dbReference type="Proteomes" id="UP000075714">
    <property type="component" value="Unassembled WGS sequence"/>
</dbReference>
<dbReference type="EMBL" id="LSYV01000100">
    <property type="protein sequence ID" value="KXZ43169.1"/>
    <property type="molecule type" value="Genomic_DNA"/>
</dbReference>
<gene>
    <name evidence="3" type="ORF">GPECTOR_99g804</name>
</gene>
<feature type="compositionally biased region" description="Low complexity" evidence="1">
    <location>
        <begin position="1"/>
        <end position="12"/>
    </location>
</feature>
<sequence>MTGAQADAIDGAAPPPASPVAGPSMTAVWLKELDELERGCAAERVVIGIVGTTGAGKSSLLNALLGREDLLPTSGMHASTACAVEVSYIAASSS</sequence>
<feature type="region of interest" description="Disordered" evidence="1">
    <location>
        <begin position="1"/>
        <end position="21"/>
    </location>
</feature>
<dbReference type="Pfam" id="PF00350">
    <property type="entry name" value="Dynamin_N"/>
    <property type="match status" value="1"/>
</dbReference>
<dbReference type="STRING" id="33097.A0A150FZZ8"/>
<evidence type="ECO:0000256" key="1">
    <source>
        <dbReference type="SAM" id="MobiDB-lite"/>
    </source>
</evidence>
<dbReference type="AlphaFoldDB" id="A0A150FZZ8"/>
<keyword evidence="4" id="KW-1185">Reference proteome</keyword>
<feature type="domain" description="Dynamin N-terminal" evidence="2">
    <location>
        <begin position="47"/>
        <end position="90"/>
    </location>
</feature>
<proteinExistence type="predicted"/>
<evidence type="ECO:0000313" key="3">
    <source>
        <dbReference type="EMBL" id="KXZ43169.1"/>
    </source>
</evidence>
<accession>A0A150FZZ8</accession>
<dbReference type="SUPFAM" id="SSF52540">
    <property type="entry name" value="P-loop containing nucleoside triphosphate hydrolases"/>
    <property type="match status" value="1"/>
</dbReference>
<comment type="caution">
    <text evidence="3">The sequence shown here is derived from an EMBL/GenBank/DDBJ whole genome shotgun (WGS) entry which is preliminary data.</text>
</comment>
<organism evidence="3 4">
    <name type="scientific">Gonium pectorale</name>
    <name type="common">Green alga</name>
    <dbReference type="NCBI Taxonomy" id="33097"/>
    <lineage>
        <taxon>Eukaryota</taxon>
        <taxon>Viridiplantae</taxon>
        <taxon>Chlorophyta</taxon>
        <taxon>core chlorophytes</taxon>
        <taxon>Chlorophyceae</taxon>
        <taxon>CS clade</taxon>
        <taxon>Chlamydomonadales</taxon>
        <taxon>Volvocaceae</taxon>
        <taxon>Gonium</taxon>
    </lineage>
</organism>
<dbReference type="Gene3D" id="3.40.50.300">
    <property type="entry name" value="P-loop containing nucleotide triphosphate hydrolases"/>
    <property type="match status" value="1"/>
</dbReference>
<dbReference type="PANTHER" id="PTHR36681:SF3">
    <property type="entry name" value="NUCLEAR GTPASE, GERMINAL CENTER-ASSOCIATED, TANDEM DUPLICATE 3"/>
    <property type="match status" value="1"/>
</dbReference>
<evidence type="ECO:0000259" key="2">
    <source>
        <dbReference type="Pfam" id="PF00350"/>
    </source>
</evidence>
<dbReference type="PANTHER" id="PTHR36681">
    <property type="entry name" value="NUCLEAR GTPASE, GERMINAL CENTER-ASSOCIATED, TANDEM DUPLICATE 3"/>
    <property type="match status" value="1"/>
</dbReference>
<dbReference type="InterPro" id="IPR045063">
    <property type="entry name" value="Dynamin_N"/>
</dbReference>
<dbReference type="OrthoDB" id="515370at2759"/>